<evidence type="ECO:0000313" key="1">
    <source>
        <dbReference type="EMBL" id="TFK83252.1"/>
    </source>
</evidence>
<accession>A0A5C3P1U3</accession>
<organism evidence="1 2">
    <name type="scientific">Polyporus arcularius HHB13444</name>
    <dbReference type="NCBI Taxonomy" id="1314778"/>
    <lineage>
        <taxon>Eukaryota</taxon>
        <taxon>Fungi</taxon>
        <taxon>Dikarya</taxon>
        <taxon>Basidiomycota</taxon>
        <taxon>Agaricomycotina</taxon>
        <taxon>Agaricomycetes</taxon>
        <taxon>Polyporales</taxon>
        <taxon>Polyporaceae</taxon>
        <taxon>Polyporus</taxon>
    </lineage>
</organism>
<protein>
    <submittedName>
        <fullName evidence="1">Uncharacterized protein</fullName>
    </submittedName>
</protein>
<name>A0A5C3P1U3_9APHY</name>
<dbReference type="AlphaFoldDB" id="A0A5C3P1U3"/>
<dbReference type="EMBL" id="ML211409">
    <property type="protein sequence ID" value="TFK83252.1"/>
    <property type="molecule type" value="Genomic_DNA"/>
</dbReference>
<gene>
    <name evidence="1" type="ORF">K466DRAFT_268886</name>
</gene>
<dbReference type="InParanoid" id="A0A5C3P1U3"/>
<sequence>MSDPRSVLALNTVLWPYQVFGAMPASRHSPRIIFLLSAQGPAHDVAGRVPQAPCRFTLASTGRDAVARPGAVRMNGVSAALYPTDEHIRSLPDDEVLRMLTVAG</sequence>
<reference evidence="1 2" key="1">
    <citation type="journal article" date="2019" name="Nat. Ecol. Evol.">
        <title>Megaphylogeny resolves global patterns of mushroom evolution.</title>
        <authorList>
            <person name="Varga T."/>
            <person name="Krizsan K."/>
            <person name="Foldi C."/>
            <person name="Dima B."/>
            <person name="Sanchez-Garcia M."/>
            <person name="Sanchez-Ramirez S."/>
            <person name="Szollosi G.J."/>
            <person name="Szarkandi J.G."/>
            <person name="Papp V."/>
            <person name="Albert L."/>
            <person name="Andreopoulos W."/>
            <person name="Angelini C."/>
            <person name="Antonin V."/>
            <person name="Barry K.W."/>
            <person name="Bougher N.L."/>
            <person name="Buchanan P."/>
            <person name="Buyck B."/>
            <person name="Bense V."/>
            <person name="Catcheside P."/>
            <person name="Chovatia M."/>
            <person name="Cooper J."/>
            <person name="Damon W."/>
            <person name="Desjardin D."/>
            <person name="Finy P."/>
            <person name="Geml J."/>
            <person name="Haridas S."/>
            <person name="Hughes K."/>
            <person name="Justo A."/>
            <person name="Karasinski D."/>
            <person name="Kautmanova I."/>
            <person name="Kiss B."/>
            <person name="Kocsube S."/>
            <person name="Kotiranta H."/>
            <person name="LaButti K.M."/>
            <person name="Lechner B.E."/>
            <person name="Liimatainen K."/>
            <person name="Lipzen A."/>
            <person name="Lukacs Z."/>
            <person name="Mihaltcheva S."/>
            <person name="Morgado L.N."/>
            <person name="Niskanen T."/>
            <person name="Noordeloos M.E."/>
            <person name="Ohm R.A."/>
            <person name="Ortiz-Santana B."/>
            <person name="Ovrebo C."/>
            <person name="Racz N."/>
            <person name="Riley R."/>
            <person name="Savchenko A."/>
            <person name="Shiryaev A."/>
            <person name="Soop K."/>
            <person name="Spirin V."/>
            <person name="Szebenyi C."/>
            <person name="Tomsovsky M."/>
            <person name="Tulloss R.E."/>
            <person name="Uehling J."/>
            <person name="Grigoriev I.V."/>
            <person name="Vagvolgyi C."/>
            <person name="Papp T."/>
            <person name="Martin F.M."/>
            <person name="Miettinen O."/>
            <person name="Hibbett D.S."/>
            <person name="Nagy L.G."/>
        </authorList>
    </citation>
    <scope>NUCLEOTIDE SEQUENCE [LARGE SCALE GENOMIC DNA]</scope>
    <source>
        <strain evidence="1 2">HHB13444</strain>
    </source>
</reference>
<dbReference type="Proteomes" id="UP000308197">
    <property type="component" value="Unassembled WGS sequence"/>
</dbReference>
<proteinExistence type="predicted"/>
<evidence type="ECO:0000313" key="2">
    <source>
        <dbReference type="Proteomes" id="UP000308197"/>
    </source>
</evidence>
<keyword evidence="2" id="KW-1185">Reference proteome</keyword>